<comment type="subcellular location">
    <subcellularLocation>
        <location evidence="1">Secreted</location>
    </subcellularLocation>
</comment>
<keyword evidence="11" id="KW-1185">Reference proteome</keyword>
<dbReference type="InterPro" id="IPR020103">
    <property type="entry name" value="PsdUridine_synth_cat_dom_sf"/>
</dbReference>
<evidence type="ECO:0000256" key="1">
    <source>
        <dbReference type="ARBA" id="ARBA00004613"/>
    </source>
</evidence>
<comment type="similarity">
    <text evidence="3">Belongs to the granulin family.</text>
</comment>
<gene>
    <name evidence="10" type="ORF">ROHU_022070</name>
</gene>
<dbReference type="SUPFAM" id="SSF55120">
    <property type="entry name" value="Pseudouridine synthase"/>
    <property type="match status" value="1"/>
</dbReference>
<evidence type="ECO:0000256" key="7">
    <source>
        <dbReference type="ARBA" id="ARBA00023235"/>
    </source>
</evidence>
<dbReference type="GO" id="GO:0003723">
    <property type="term" value="F:RNA binding"/>
    <property type="evidence" value="ECO:0007669"/>
    <property type="project" value="InterPro"/>
</dbReference>
<keyword evidence="7" id="KW-0413">Isomerase</keyword>
<dbReference type="Pfam" id="PF00396">
    <property type="entry name" value="Granulin"/>
    <property type="match status" value="7"/>
</dbReference>
<dbReference type="InterPro" id="IPR041707">
    <property type="entry name" value="Pus3-like"/>
</dbReference>
<dbReference type="SUPFAM" id="SSF57277">
    <property type="entry name" value="Granulin repeat"/>
    <property type="match status" value="6"/>
</dbReference>
<dbReference type="SMART" id="SM00277">
    <property type="entry name" value="GRAN"/>
    <property type="match status" value="6"/>
</dbReference>
<dbReference type="Gene3D" id="3.30.70.660">
    <property type="entry name" value="Pseudouridine synthase I, catalytic domain, C-terminal subdomain"/>
    <property type="match status" value="1"/>
</dbReference>
<feature type="compositionally biased region" description="Basic and acidic residues" evidence="8">
    <location>
        <begin position="24"/>
        <end position="38"/>
    </location>
</feature>
<evidence type="ECO:0000313" key="10">
    <source>
        <dbReference type="EMBL" id="RXN24658.1"/>
    </source>
</evidence>
<evidence type="ECO:0000256" key="2">
    <source>
        <dbReference type="ARBA" id="ARBA00009375"/>
    </source>
</evidence>
<dbReference type="InterPro" id="IPR037277">
    <property type="entry name" value="Granulin_sf"/>
</dbReference>
<feature type="domain" description="Granulins" evidence="9">
    <location>
        <begin position="581"/>
        <end position="594"/>
    </location>
</feature>
<dbReference type="GO" id="GO:0008033">
    <property type="term" value="P:tRNA processing"/>
    <property type="evidence" value="ECO:0007669"/>
    <property type="project" value="UniProtKB-KW"/>
</dbReference>
<dbReference type="FunFam" id="2.10.25.160:FF:000001">
    <property type="entry name" value="Granulin precursor"/>
    <property type="match status" value="4"/>
</dbReference>
<dbReference type="GO" id="GO:0009982">
    <property type="term" value="F:pseudouridine synthase activity"/>
    <property type="evidence" value="ECO:0007669"/>
    <property type="project" value="InterPro"/>
</dbReference>
<dbReference type="Proteomes" id="UP000290572">
    <property type="component" value="Unassembled WGS sequence"/>
</dbReference>
<dbReference type="PANTHER" id="PTHR12274">
    <property type="entry name" value="GRANULIN"/>
    <property type="match status" value="1"/>
</dbReference>
<dbReference type="PROSITE" id="PS00799">
    <property type="entry name" value="GRANULINS"/>
    <property type="match status" value="5"/>
</dbReference>
<comment type="caution">
    <text evidence="10">The sequence shown here is derived from an EMBL/GenBank/DDBJ whole genome shotgun (WGS) entry which is preliminary data.</text>
</comment>
<evidence type="ECO:0000313" key="11">
    <source>
        <dbReference type="Proteomes" id="UP000290572"/>
    </source>
</evidence>
<dbReference type="PANTHER" id="PTHR12274:SF6">
    <property type="entry name" value="GRANULIN B"/>
    <property type="match status" value="1"/>
</dbReference>
<keyword evidence="6" id="KW-1015">Disulfide bond</keyword>
<evidence type="ECO:0000256" key="4">
    <source>
        <dbReference type="ARBA" id="ARBA00022525"/>
    </source>
</evidence>
<organism evidence="10 11">
    <name type="scientific">Labeo rohita</name>
    <name type="common">Indian major carp</name>
    <name type="synonym">Cyprinus rohita</name>
    <dbReference type="NCBI Taxonomy" id="84645"/>
    <lineage>
        <taxon>Eukaryota</taxon>
        <taxon>Metazoa</taxon>
        <taxon>Chordata</taxon>
        <taxon>Craniata</taxon>
        <taxon>Vertebrata</taxon>
        <taxon>Euteleostomi</taxon>
        <taxon>Actinopterygii</taxon>
        <taxon>Neopterygii</taxon>
        <taxon>Teleostei</taxon>
        <taxon>Ostariophysi</taxon>
        <taxon>Cypriniformes</taxon>
        <taxon>Cyprinidae</taxon>
        <taxon>Labeoninae</taxon>
        <taxon>Labeonini</taxon>
        <taxon>Labeo</taxon>
    </lineage>
</organism>
<name>A0A498MSN0_LABRO</name>
<dbReference type="GO" id="GO:0001522">
    <property type="term" value="P:pseudouridine synthesis"/>
    <property type="evidence" value="ECO:0007669"/>
    <property type="project" value="InterPro"/>
</dbReference>
<dbReference type="HAMAP" id="MF_00171">
    <property type="entry name" value="TruA"/>
    <property type="match status" value="1"/>
</dbReference>
<evidence type="ECO:0000256" key="8">
    <source>
        <dbReference type="SAM" id="MobiDB-lite"/>
    </source>
</evidence>
<feature type="compositionally biased region" description="Basic and acidic residues" evidence="8">
    <location>
        <begin position="48"/>
        <end position="59"/>
    </location>
</feature>
<dbReference type="Pfam" id="PF01416">
    <property type="entry name" value="PseudoU_synth_1"/>
    <property type="match status" value="1"/>
</dbReference>
<proteinExistence type="inferred from homology"/>
<dbReference type="Gene3D" id="3.30.70.580">
    <property type="entry name" value="Pseudouridine synthase I, catalytic domain, N-terminal subdomain"/>
    <property type="match status" value="1"/>
</dbReference>
<dbReference type="NCBIfam" id="TIGR00071">
    <property type="entry name" value="hisT_truA"/>
    <property type="match status" value="1"/>
</dbReference>
<dbReference type="InterPro" id="IPR000118">
    <property type="entry name" value="Granulin"/>
</dbReference>
<dbReference type="CDD" id="cd02569">
    <property type="entry name" value="PseudoU_synth_ScPus3"/>
    <property type="match status" value="1"/>
</dbReference>
<evidence type="ECO:0000256" key="3">
    <source>
        <dbReference type="ARBA" id="ARBA00010093"/>
    </source>
</evidence>
<dbReference type="InterPro" id="IPR001406">
    <property type="entry name" value="PsdUridine_synth_TruA"/>
</dbReference>
<dbReference type="InterPro" id="IPR020094">
    <property type="entry name" value="TruA/RsuA/RluB/E/F_N"/>
</dbReference>
<dbReference type="Gene3D" id="2.10.25.160">
    <property type="entry name" value="Granulin"/>
    <property type="match status" value="6"/>
</dbReference>
<protein>
    <submittedName>
        <fullName evidence="10">tRNA pseudouridine(38 39) synthase-like isoform X1</fullName>
    </submittedName>
</protein>
<keyword evidence="5" id="KW-0819">tRNA processing</keyword>
<reference evidence="10 11" key="1">
    <citation type="submission" date="2018-03" db="EMBL/GenBank/DDBJ databases">
        <title>Draft genome sequence of Rohu Carp (Labeo rohita).</title>
        <authorList>
            <person name="Das P."/>
            <person name="Kushwaha B."/>
            <person name="Joshi C.G."/>
            <person name="Kumar D."/>
            <person name="Nagpure N.S."/>
            <person name="Sahoo L."/>
            <person name="Das S.P."/>
            <person name="Bit A."/>
            <person name="Patnaik S."/>
            <person name="Meher P.K."/>
            <person name="Jayasankar P."/>
            <person name="Koringa P.G."/>
            <person name="Patel N.V."/>
            <person name="Hinsu A.T."/>
            <person name="Kumar R."/>
            <person name="Pandey M."/>
            <person name="Agarwal S."/>
            <person name="Srivastava S."/>
            <person name="Singh M."/>
            <person name="Iquebal M.A."/>
            <person name="Jaiswal S."/>
            <person name="Angadi U.B."/>
            <person name="Kumar N."/>
            <person name="Raza M."/>
            <person name="Shah T.M."/>
            <person name="Rai A."/>
            <person name="Jena J.K."/>
        </authorList>
    </citation>
    <scope>NUCLEOTIDE SEQUENCE [LARGE SCALE GENOMIC DNA]</scope>
    <source>
        <strain evidence="10">DASCIFA01</strain>
        <tissue evidence="10">Testis</tissue>
    </source>
</reference>
<comment type="similarity">
    <text evidence="2">Belongs to the tRNA pseudouridine synthase TruA family.</text>
</comment>
<sequence>MSEEVLLARVKALEEEVERLKAQLKVERDGAGTEEKTHQTSAGLQTESPKHQEAEENRSKQKKRAERPFDFSVHPRRHVALRLAYLGWQYQGFAVQENTDNTVEARLFEALLKTKLIQDRQTSNYHRCGRTDKGVSAFSQVISIDLRSTQFGGGLGVTVPAEVEVKAKASAEELPYVKILNRVLPQDIRILQWTPVETGFSARFDCQSRTYRYYFPRGDLDVDLMAEAAKRYEGTHDFRNICKMDVGNGVLQFQRTILSATVQPAQLNSTCTNDPHQLYVFQVKGLAFLYHQVRCMMALLLLIGQKLEAPEIIDQLLDVEKNPRKPQYSMAVDYPLVLYDCHFEGVDWINETEEENHVLNSLHQHWVQNAVKTQVLLGMIQGLQKTNTEMTSLQCWLMEGSRQKKYQPLLDRPRCESLESRIQHFVKRGRLEQEEGENGEETTAECCSDHLHCCYQGTLCDLVHSKCVNKTHTLDWVEKVATKPAVCCEDKQHCCPQGTKCDLEHSKCVSATYGPSPLWRKFAARRRKPLKRTAVALPKDSGDVGDVICPDEISTCPDDTTCCKLDTGSYGCCPMPNAVCCSDHLHCCPEATTCDIVHSKCVSADGIMVKMATKIPATSLKPEEKLVPCNETVACESGTTCCKTQKGTWACCPLPKAVCCEDHIHCCPQDTVCNVAAGSCDDPADLSVSVPWVAKVPTFAIAPSSEKCDETYACPDGSTCCRLSSGKWGCCPLPQAVCCADQEHCCPQGYKCDLTHNTCVRPGLPSMPLFRKQSALKLSDDHAPVDRNMCDDKTSCPEDDTCCFMNNLGKWGCCPLPKAVCCKNGNHCCPKGYTCNEKKTSCTKAYHEIPWYTKQEAKVVKGSEVQLGHEDVKCDSTTSCAAGSTCCQLPTGQWGCCPLVKAVCCEDHEHCCPQGYTCDLEFGTCVKASGLHSVPLTQLQTQTDRRSEEEVLCDASTRCSNTQSCCRLSDSTWACCPYKEDD</sequence>
<dbReference type="InterPro" id="IPR020097">
    <property type="entry name" value="PsdUridine_synth_TruA_a/b_dom"/>
</dbReference>
<dbReference type="InterPro" id="IPR039036">
    <property type="entry name" value="Granulin_fam"/>
</dbReference>
<dbReference type="InterPro" id="IPR020095">
    <property type="entry name" value="PsdUridine_synth_TruA_C"/>
</dbReference>
<feature type="domain" description="Granulins" evidence="9">
    <location>
        <begin position="905"/>
        <end position="918"/>
    </location>
</feature>
<feature type="domain" description="Granulins" evidence="9">
    <location>
        <begin position="488"/>
        <end position="501"/>
    </location>
</feature>
<evidence type="ECO:0000259" key="9">
    <source>
        <dbReference type="PROSITE" id="PS00799"/>
    </source>
</evidence>
<evidence type="ECO:0000256" key="6">
    <source>
        <dbReference type="ARBA" id="ARBA00023157"/>
    </source>
</evidence>
<keyword evidence="4" id="KW-0964">Secreted</keyword>
<feature type="domain" description="Granulins" evidence="9">
    <location>
        <begin position="660"/>
        <end position="673"/>
    </location>
</feature>
<accession>A0A498MSN0</accession>
<dbReference type="EMBL" id="QBIY01012521">
    <property type="protein sequence ID" value="RXN24658.1"/>
    <property type="molecule type" value="Genomic_DNA"/>
</dbReference>
<evidence type="ECO:0000256" key="5">
    <source>
        <dbReference type="ARBA" id="ARBA00022694"/>
    </source>
</evidence>
<dbReference type="GO" id="GO:0005576">
    <property type="term" value="C:extracellular region"/>
    <property type="evidence" value="ECO:0007669"/>
    <property type="project" value="UniProtKB-SubCell"/>
</dbReference>
<dbReference type="STRING" id="84645.A0A498MSN0"/>
<feature type="domain" description="Granulins" evidence="9">
    <location>
        <begin position="739"/>
        <end position="752"/>
    </location>
</feature>
<feature type="region of interest" description="Disordered" evidence="8">
    <location>
        <begin position="24"/>
        <end position="68"/>
    </location>
</feature>
<dbReference type="AlphaFoldDB" id="A0A498MSN0"/>
<dbReference type="FunFam" id="3.30.70.580:FF:000007">
    <property type="entry name" value="tRNA pseudouridine synthase"/>
    <property type="match status" value="1"/>
</dbReference>